<keyword evidence="8 12" id="KW-0267">Excision nuclease</keyword>
<keyword evidence="3 12" id="KW-0963">Cytoplasm</keyword>
<sequence length="753" mass="85845">MVDLAIMKFKIKSGFKPAGDQPQAIEKLVEGLKKGLRHQTLLGVTGSGKTFTVANVINEIQKPTLVIAHNKTLAAQLAQEYREFFPENAVHYFVSYYDYYQPEAYMPISDTYIEKEAMINEEIDRLRHASTQALLTRKDVIIVASVSCIYGLGSPIEYEKVNLKIVKGDKISRTEFVRSLIGIHFERTTADLSSGQFRAVGNTVEIMPVSEKVIYRIEIDDGIIKDILKIDAITRTILEKIEAFFLFPAKHFISTKEQNERAFKTIKTELAERLKQLEKEGKLLEAERLKRRTSYDLALIREMGYCNGIENYSRHFSGKKSGEAPDTLLSYFSSPEIREKFSPLHPVRTSGRDPHGSKFFPDFLTIIDESHVTVPQIGAMYSGDASRKQSLVDYGFRLPSAKDNRPLKFKEFEERVGQVIYTSATPSNYEKEHSEQIVEQVIRPTGLVDPEVLVRSITERKTSPPTPLLAKERGEKNRIPENSKKPSREQLSERDWHEKEGIFQQKNTPFARENGFLGSYSGQIADFISEAEKSIKKGGRVIATTLTKKMAEDLSEYLKEKGIKAEYLHSGIKTIERIEILTRLRKGEFDCIVGVNLLREGLDLPEVTLIGILDADKEGFLRSDTSLIQIIGRAARNVDGKVILYADVMTGSMERAIDETNRRREKQIIYNKKHNITPKTIIKKIQDITDQLQSKHQKTVKELLTFDIKTEKNIKALIKYKEKQLNSAAKILDFETAALLRDEIKELEKIRKE</sequence>
<dbReference type="GO" id="GO:0009380">
    <property type="term" value="C:excinuclease repair complex"/>
    <property type="evidence" value="ECO:0007669"/>
    <property type="project" value="InterPro"/>
</dbReference>
<keyword evidence="9 12" id="KW-0234">DNA repair</keyword>
<dbReference type="InterPro" id="IPR014001">
    <property type="entry name" value="Helicase_ATP-bd"/>
</dbReference>
<feature type="domain" description="UVR" evidence="16">
    <location>
        <begin position="715"/>
        <end position="750"/>
    </location>
</feature>
<keyword evidence="14" id="KW-0175">Coiled coil</keyword>
<dbReference type="EMBL" id="MHWS01000003">
    <property type="protein sequence ID" value="OHB12848.1"/>
    <property type="molecule type" value="Genomic_DNA"/>
</dbReference>
<dbReference type="GO" id="GO:0016887">
    <property type="term" value="F:ATP hydrolysis activity"/>
    <property type="evidence" value="ECO:0007669"/>
    <property type="project" value="InterPro"/>
</dbReference>
<evidence type="ECO:0000259" key="17">
    <source>
        <dbReference type="PROSITE" id="PS51192"/>
    </source>
</evidence>
<dbReference type="InterPro" id="IPR001650">
    <property type="entry name" value="Helicase_C-like"/>
</dbReference>
<comment type="similarity">
    <text evidence="2 12 13">Belongs to the UvrB family.</text>
</comment>
<evidence type="ECO:0000256" key="10">
    <source>
        <dbReference type="ARBA" id="ARBA00026033"/>
    </source>
</evidence>
<dbReference type="AlphaFoldDB" id="A0A1G2UU07"/>
<evidence type="ECO:0000256" key="5">
    <source>
        <dbReference type="ARBA" id="ARBA00022763"/>
    </source>
</evidence>
<keyword evidence="6 12" id="KW-0228">DNA excision</keyword>
<dbReference type="InterPro" id="IPR041471">
    <property type="entry name" value="UvrB_inter"/>
</dbReference>
<proteinExistence type="inferred from homology"/>
<feature type="binding site" evidence="12">
    <location>
        <begin position="43"/>
        <end position="50"/>
    </location>
    <ligand>
        <name>ATP</name>
        <dbReference type="ChEBI" id="CHEBI:30616"/>
    </ligand>
</feature>
<dbReference type="InterPro" id="IPR036876">
    <property type="entry name" value="UVR_dom_sf"/>
</dbReference>
<evidence type="ECO:0000256" key="7">
    <source>
        <dbReference type="ARBA" id="ARBA00022840"/>
    </source>
</evidence>
<evidence type="ECO:0000313" key="19">
    <source>
        <dbReference type="EMBL" id="OHB12848.1"/>
    </source>
</evidence>
<evidence type="ECO:0000256" key="11">
    <source>
        <dbReference type="ARBA" id="ARBA00029504"/>
    </source>
</evidence>
<dbReference type="GO" id="GO:0009381">
    <property type="term" value="F:excinuclease ABC activity"/>
    <property type="evidence" value="ECO:0007669"/>
    <property type="project" value="UniProtKB-UniRule"/>
</dbReference>
<dbReference type="InterPro" id="IPR001943">
    <property type="entry name" value="UVR_dom"/>
</dbReference>
<dbReference type="Pfam" id="PF17757">
    <property type="entry name" value="UvrB_inter"/>
    <property type="match status" value="1"/>
</dbReference>
<protein>
    <recommendedName>
        <fullName evidence="11 12">UvrABC system protein B</fullName>
        <shortName evidence="12">Protein UvrB</shortName>
    </recommendedName>
    <alternativeName>
        <fullName evidence="12">Excinuclease ABC subunit B</fullName>
    </alternativeName>
</protein>
<evidence type="ECO:0000256" key="8">
    <source>
        <dbReference type="ARBA" id="ARBA00022881"/>
    </source>
</evidence>
<evidence type="ECO:0000256" key="4">
    <source>
        <dbReference type="ARBA" id="ARBA00022741"/>
    </source>
</evidence>
<dbReference type="PROSITE" id="PS51192">
    <property type="entry name" value="HELICASE_ATP_BIND_1"/>
    <property type="match status" value="1"/>
</dbReference>
<keyword evidence="7 12" id="KW-0067">ATP-binding</keyword>
<gene>
    <name evidence="12" type="primary">uvrB</name>
    <name evidence="19" type="ORF">A3G46_02435</name>
</gene>
<dbReference type="InterPro" id="IPR006935">
    <property type="entry name" value="Helicase/UvrB_N"/>
</dbReference>
<feature type="compositionally biased region" description="Basic and acidic residues" evidence="15">
    <location>
        <begin position="470"/>
        <end position="495"/>
    </location>
</feature>
<dbReference type="PANTHER" id="PTHR24029">
    <property type="entry name" value="UVRABC SYSTEM PROTEIN B"/>
    <property type="match status" value="1"/>
</dbReference>
<comment type="domain">
    <text evidence="12">The beta-hairpin motif is involved in DNA binding.</text>
</comment>
<evidence type="ECO:0000256" key="12">
    <source>
        <dbReference type="HAMAP-Rule" id="MF_00204"/>
    </source>
</evidence>
<reference evidence="19 20" key="1">
    <citation type="journal article" date="2016" name="Nat. Commun.">
        <title>Thousands of microbial genomes shed light on interconnected biogeochemical processes in an aquifer system.</title>
        <authorList>
            <person name="Anantharaman K."/>
            <person name="Brown C.T."/>
            <person name="Hug L.A."/>
            <person name="Sharon I."/>
            <person name="Castelle C.J."/>
            <person name="Probst A.J."/>
            <person name="Thomas B.C."/>
            <person name="Singh A."/>
            <person name="Wilkins M.J."/>
            <person name="Karaoz U."/>
            <person name="Brodie E.L."/>
            <person name="Williams K.H."/>
            <person name="Hubbard S.S."/>
            <person name="Banfield J.F."/>
        </authorList>
    </citation>
    <scope>NUCLEOTIDE SEQUENCE [LARGE SCALE GENOMIC DNA]</scope>
</reference>
<organism evidence="19 20">
    <name type="scientific">Candidatus Zambryskibacteria bacterium RIFCSPLOWO2_12_FULL_39_16</name>
    <dbReference type="NCBI Taxonomy" id="1802775"/>
    <lineage>
        <taxon>Bacteria</taxon>
        <taxon>Candidatus Zambryskiibacteriota</taxon>
    </lineage>
</organism>
<dbReference type="GO" id="GO:0005737">
    <property type="term" value="C:cytoplasm"/>
    <property type="evidence" value="ECO:0007669"/>
    <property type="project" value="UniProtKB-SubCell"/>
</dbReference>
<evidence type="ECO:0000259" key="18">
    <source>
        <dbReference type="PROSITE" id="PS51194"/>
    </source>
</evidence>
<dbReference type="Gene3D" id="4.10.860.10">
    <property type="entry name" value="UVR domain"/>
    <property type="match status" value="1"/>
</dbReference>
<dbReference type="Pfam" id="PF00271">
    <property type="entry name" value="Helicase_C"/>
    <property type="match status" value="1"/>
</dbReference>
<keyword evidence="4 12" id="KW-0547">Nucleotide-binding</keyword>
<dbReference type="SUPFAM" id="SSF46600">
    <property type="entry name" value="C-terminal UvrC-binding domain of UvrB"/>
    <property type="match status" value="1"/>
</dbReference>
<dbReference type="PANTHER" id="PTHR24029:SF0">
    <property type="entry name" value="UVRABC SYSTEM PROTEIN B"/>
    <property type="match status" value="1"/>
</dbReference>
<evidence type="ECO:0000313" key="20">
    <source>
        <dbReference type="Proteomes" id="UP000177276"/>
    </source>
</evidence>
<accession>A0A1G2UU07</accession>
<dbReference type="HAMAP" id="MF_00204">
    <property type="entry name" value="UvrB"/>
    <property type="match status" value="1"/>
</dbReference>
<dbReference type="Pfam" id="PF12344">
    <property type="entry name" value="UvrB"/>
    <property type="match status" value="1"/>
</dbReference>
<feature type="domain" description="Helicase ATP-binding" evidence="17">
    <location>
        <begin position="30"/>
        <end position="166"/>
    </location>
</feature>
<dbReference type="SMART" id="SM00487">
    <property type="entry name" value="DEXDc"/>
    <property type="match status" value="1"/>
</dbReference>
<dbReference type="InterPro" id="IPR024759">
    <property type="entry name" value="UvrB_YAD/RRR_dom"/>
</dbReference>
<dbReference type="PROSITE" id="PS50151">
    <property type="entry name" value="UVR"/>
    <property type="match status" value="1"/>
</dbReference>
<feature type="domain" description="Helicase C-terminal" evidence="18">
    <location>
        <begin position="523"/>
        <end position="689"/>
    </location>
</feature>
<dbReference type="InterPro" id="IPR004807">
    <property type="entry name" value="UvrB"/>
</dbReference>
<dbReference type="SMART" id="SM00490">
    <property type="entry name" value="HELICc"/>
    <property type="match status" value="1"/>
</dbReference>
<dbReference type="CDD" id="cd18790">
    <property type="entry name" value="SF2_C_UvrB"/>
    <property type="match status" value="1"/>
</dbReference>
<dbReference type="Pfam" id="PF02151">
    <property type="entry name" value="UVR"/>
    <property type="match status" value="1"/>
</dbReference>
<evidence type="ECO:0000256" key="3">
    <source>
        <dbReference type="ARBA" id="ARBA00022490"/>
    </source>
</evidence>
<evidence type="ECO:0000256" key="6">
    <source>
        <dbReference type="ARBA" id="ARBA00022769"/>
    </source>
</evidence>
<comment type="function">
    <text evidence="12">The UvrABC repair system catalyzes the recognition and processing of DNA lesions. A damage recognition complex composed of 2 UvrA and 2 UvrB subunits scans DNA for abnormalities. Upon binding of the UvrA(2)B(2) complex to a putative damaged site, the DNA wraps around one UvrB monomer. DNA wrap is dependent on ATP binding by UvrB and probably causes local melting of the DNA helix, facilitating insertion of UvrB beta-hairpin between the DNA strands. Then UvrB probes one DNA strand for the presence of a lesion. If a lesion is found the UvrA subunits dissociate and the UvrB-DNA preincision complex is formed. This complex is subsequently bound by UvrC and the second UvrB is released. If no lesion is found, the DNA wraps around the other UvrB subunit that will check the other stand for damage.</text>
</comment>
<keyword evidence="12 13" id="KW-0742">SOS response</keyword>
<dbReference type="GO" id="GO:0005524">
    <property type="term" value="F:ATP binding"/>
    <property type="evidence" value="ECO:0007669"/>
    <property type="project" value="UniProtKB-UniRule"/>
</dbReference>
<dbReference type="Gene3D" id="3.40.50.300">
    <property type="entry name" value="P-loop containing nucleotide triphosphate hydrolases"/>
    <property type="match status" value="3"/>
</dbReference>
<keyword evidence="5 12" id="KW-0227">DNA damage</keyword>
<dbReference type="InterPro" id="IPR027417">
    <property type="entry name" value="P-loop_NTPase"/>
</dbReference>
<dbReference type="Proteomes" id="UP000177276">
    <property type="component" value="Unassembled WGS sequence"/>
</dbReference>
<dbReference type="PROSITE" id="PS51194">
    <property type="entry name" value="HELICASE_CTER"/>
    <property type="match status" value="1"/>
</dbReference>
<dbReference type="CDD" id="cd17916">
    <property type="entry name" value="DEXHc_UvrB"/>
    <property type="match status" value="1"/>
</dbReference>
<dbReference type="Pfam" id="PF04851">
    <property type="entry name" value="ResIII"/>
    <property type="match status" value="1"/>
</dbReference>
<feature type="region of interest" description="Disordered" evidence="15">
    <location>
        <begin position="458"/>
        <end position="495"/>
    </location>
</feature>
<evidence type="ECO:0000259" key="16">
    <source>
        <dbReference type="PROSITE" id="PS50151"/>
    </source>
</evidence>
<comment type="caution">
    <text evidence="19">The sequence shown here is derived from an EMBL/GenBank/DDBJ whole genome shotgun (WGS) entry which is preliminary data.</text>
</comment>
<dbReference type="GO" id="GO:0009432">
    <property type="term" value="P:SOS response"/>
    <property type="evidence" value="ECO:0007669"/>
    <property type="project" value="UniProtKB-UniRule"/>
</dbReference>
<dbReference type="GO" id="GO:0006289">
    <property type="term" value="P:nucleotide-excision repair"/>
    <property type="evidence" value="ECO:0007669"/>
    <property type="project" value="UniProtKB-UniRule"/>
</dbReference>
<comment type="subcellular location">
    <subcellularLocation>
        <location evidence="1 12 13">Cytoplasm</location>
    </subcellularLocation>
</comment>
<dbReference type="SUPFAM" id="SSF52540">
    <property type="entry name" value="P-loop containing nucleoside triphosphate hydrolases"/>
    <property type="match status" value="2"/>
</dbReference>
<feature type="coiled-coil region" evidence="14">
    <location>
        <begin position="260"/>
        <end position="287"/>
    </location>
</feature>
<evidence type="ECO:0000256" key="1">
    <source>
        <dbReference type="ARBA" id="ARBA00004496"/>
    </source>
</evidence>
<dbReference type="GO" id="GO:0003677">
    <property type="term" value="F:DNA binding"/>
    <property type="evidence" value="ECO:0007669"/>
    <property type="project" value="UniProtKB-UniRule"/>
</dbReference>
<evidence type="ECO:0000256" key="13">
    <source>
        <dbReference type="RuleBase" id="RU003587"/>
    </source>
</evidence>
<name>A0A1G2UU07_9BACT</name>
<evidence type="ECO:0000256" key="9">
    <source>
        <dbReference type="ARBA" id="ARBA00023204"/>
    </source>
</evidence>
<evidence type="ECO:0000256" key="15">
    <source>
        <dbReference type="SAM" id="MobiDB-lite"/>
    </source>
</evidence>
<comment type="subunit">
    <text evidence="10 12 13">Forms a heterotetramer with UvrA during the search for lesions. Interacts with UvrC in an incision complex.</text>
</comment>
<evidence type="ECO:0000256" key="2">
    <source>
        <dbReference type="ARBA" id="ARBA00008533"/>
    </source>
</evidence>
<evidence type="ECO:0000256" key="14">
    <source>
        <dbReference type="SAM" id="Coils"/>
    </source>
</evidence>
<feature type="short sequence motif" description="Beta-hairpin" evidence="12">
    <location>
        <begin position="96"/>
        <end position="119"/>
    </location>
</feature>